<dbReference type="EMBL" id="PKMF04000071">
    <property type="protein sequence ID" value="KAK7852890.1"/>
    <property type="molecule type" value="Genomic_DNA"/>
</dbReference>
<comment type="caution">
    <text evidence="3">The sequence shown here is derived from an EMBL/GenBank/DDBJ whole genome shotgun (WGS) entry which is preliminary data.</text>
</comment>
<dbReference type="InterPro" id="IPR013783">
    <property type="entry name" value="Ig-like_fold"/>
</dbReference>
<evidence type="ECO:0000256" key="1">
    <source>
        <dbReference type="ARBA" id="ARBA00008061"/>
    </source>
</evidence>
<sequence length="160" mass="17909">MLLHHHHPLLYDSNPTKASLIASVMSNNTSRSCIGPSHVSEMRFKQTGGHVKHWTTNVYGQRAQERVLEEEAPQVSETTPSIKIFPGQAFPLGVSEVESGINFAIFSQHASAVTLCLSFPERWDGKMMELTLDPHVNKTGDIWHICIEIREGRVPVCSYN</sequence>
<dbReference type="InterPro" id="IPR014756">
    <property type="entry name" value="Ig_E-set"/>
</dbReference>
<evidence type="ECO:0000313" key="3">
    <source>
        <dbReference type="EMBL" id="KAK7852890.1"/>
    </source>
</evidence>
<keyword evidence="4" id="KW-1185">Reference proteome</keyword>
<proteinExistence type="inferred from homology"/>
<organism evidence="3 4">
    <name type="scientific">Quercus suber</name>
    <name type="common">Cork oak</name>
    <dbReference type="NCBI Taxonomy" id="58331"/>
    <lineage>
        <taxon>Eukaryota</taxon>
        <taxon>Viridiplantae</taxon>
        <taxon>Streptophyta</taxon>
        <taxon>Embryophyta</taxon>
        <taxon>Tracheophyta</taxon>
        <taxon>Spermatophyta</taxon>
        <taxon>Magnoliopsida</taxon>
        <taxon>eudicotyledons</taxon>
        <taxon>Gunneridae</taxon>
        <taxon>Pentapetalae</taxon>
        <taxon>rosids</taxon>
        <taxon>fabids</taxon>
        <taxon>Fagales</taxon>
        <taxon>Fagaceae</taxon>
        <taxon>Quercus</taxon>
    </lineage>
</organism>
<comment type="similarity">
    <text evidence="1">Belongs to the glycosyl hydrolase 13 family.</text>
</comment>
<dbReference type="InterPro" id="IPR004193">
    <property type="entry name" value="Glyco_hydro_13_N"/>
</dbReference>
<accession>A0AAW0LMX8</accession>
<dbReference type="SUPFAM" id="SSF81296">
    <property type="entry name" value="E set domains"/>
    <property type="match status" value="1"/>
</dbReference>
<dbReference type="Gene3D" id="2.60.40.10">
    <property type="entry name" value="Immunoglobulins"/>
    <property type="match status" value="1"/>
</dbReference>
<dbReference type="PANTHER" id="PTHR43002">
    <property type="entry name" value="GLYCOGEN DEBRANCHING ENZYME"/>
    <property type="match status" value="1"/>
</dbReference>
<reference evidence="3 4" key="1">
    <citation type="journal article" date="2018" name="Sci. Data">
        <title>The draft genome sequence of cork oak.</title>
        <authorList>
            <person name="Ramos A.M."/>
            <person name="Usie A."/>
            <person name="Barbosa P."/>
            <person name="Barros P.M."/>
            <person name="Capote T."/>
            <person name="Chaves I."/>
            <person name="Simoes F."/>
            <person name="Abreu I."/>
            <person name="Carrasquinho I."/>
            <person name="Faro C."/>
            <person name="Guimaraes J.B."/>
            <person name="Mendonca D."/>
            <person name="Nobrega F."/>
            <person name="Rodrigues L."/>
            <person name="Saibo N.J.M."/>
            <person name="Varela M.C."/>
            <person name="Egas C."/>
            <person name="Matos J."/>
            <person name="Miguel C.M."/>
            <person name="Oliveira M.M."/>
            <person name="Ricardo C.P."/>
            <person name="Goncalves S."/>
        </authorList>
    </citation>
    <scope>NUCLEOTIDE SEQUENCE [LARGE SCALE GENOMIC DNA]</scope>
    <source>
        <strain evidence="4">cv. HL8</strain>
    </source>
</reference>
<dbReference type="GO" id="GO:0004553">
    <property type="term" value="F:hydrolase activity, hydrolyzing O-glycosyl compounds"/>
    <property type="evidence" value="ECO:0007669"/>
    <property type="project" value="InterPro"/>
</dbReference>
<protein>
    <submittedName>
        <fullName evidence="3">Isoamylase 3</fullName>
    </submittedName>
</protein>
<dbReference type="GO" id="GO:0005975">
    <property type="term" value="P:carbohydrate metabolic process"/>
    <property type="evidence" value="ECO:0007669"/>
    <property type="project" value="InterPro"/>
</dbReference>
<evidence type="ECO:0000313" key="4">
    <source>
        <dbReference type="Proteomes" id="UP000237347"/>
    </source>
</evidence>
<name>A0AAW0LMX8_QUESU</name>
<evidence type="ECO:0000259" key="2">
    <source>
        <dbReference type="Pfam" id="PF02922"/>
    </source>
</evidence>
<dbReference type="Proteomes" id="UP000237347">
    <property type="component" value="Unassembled WGS sequence"/>
</dbReference>
<dbReference type="Pfam" id="PF02922">
    <property type="entry name" value="CBM_48"/>
    <property type="match status" value="1"/>
</dbReference>
<dbReference type="AlphaFoldDB" id="A0AAW0LMX8"/>
<gene>
    <name evidence="3" type="primary">ISA3_1</name>
    <name evidence="3" type="ORF">CFP56_037753</name>
</gene>
<feature type="domain" description="Glycoside hydrolase family 13 N-terminal" evidence="2">
    <location>
        <begin position="91"/>
        <end position="148"/>
    </location>
</feature>